<comment type="caution">
    <text evidence="1">The sequence shown here is derived from an EMBL/GenBank/DDBJ whole genome shotgun (WGS) entry which is preliminary data.</text>
</comment>
<proteinExistence type="predicted"/>
<dbReference type="Proteomes" id="UP000054770">
    <property type="component" value="Unassembled WGS sequence"/>
</dbReference>
<organism evidence="1 2">
    <name type="scientific">Caballeronia choica</name>
    <dbReference type="NCBI Taxonomy" id="326476"/>
    <lineage>
        <taxon>Bacteria</taxon>
        <taxon>Pseudomonadati</taxon>
        <taxon>Pseudomonadota</taxon>
        <taxon>Betaproteobacteria</taxon>
        <taxon>Burkholderiales</taxon>
        <taxon>Burkholderiaceae</taxon>
        <taxon>Caballeronia</taxon>
    </lineage>
</organism>
<keyword evidence="2" id="KW-1185">Reference proteome</keyword>
<evidence type="ECO:0000313" key="2">
    <source>
        <dbReference type="Proteomes" id="UP000054770"/>
    </source>
</evidence>
<accession>A0A158KY48</accession>
<sequence length="77" mass="8428">MEFIKPTGVDFMGSLITPIIAHDAKGYVPLVVIAFPGDGVHGTGAPGCFRSREKAYRCVIEYGETEVPRHFLFTPES</sequence>
<evidence type="ECO:0000313" key="1">
    <source>
        <dbReference type="EMBL" id="SAL86052.1"/>
    </source>
</evidence>
<reference evidence="1" key="1">
    <citation type="submission" date="2016-01" db="EMBL/GenBank/DDBJ databases">
        <authorList>
            <person name="Peeters C."/>
        </authorList>
    </citation>
    <scope>NUCLEOTIDE SEQUENCE [LARGE SCALE GENOMIC DNA]</scope>
    <source>
        <strain evidence="1">LMG 22940</strain>
    </source>
</reference>
<gene>
    <name evidence="1" type="ORF">AWB68_07896</name>
</gene>
<protein>
    <submittedName>
        <fullName evidence="1">Uncharacterized protein</fullName>
    </submittedName>
</protein>
<dbReference type="AlphaFoldDB" id="A0A158KY48"/>
<dbReference type="OrthoDB" id="9848391at2"/>
<name>A0A158KY48_9BURK</name>
<dbReference type="EMBL" id="FCON02000210">
    <property type="protein sequence ID" value="SAL86052.1"/>
    <property type="molecule type" value="Genomic_DNA"/>
</dbReference>